<dbReference type="InterPro" id="IPR054722">
    <property type="entry name" value="PolX-like_BBD"/>
</dbReference>
<keyword evidence="2" id="KW-0479">Metal-binding</keyword>
<evidence type="ECO:0000256" key="5">
    <source>
        <dbReference type="SAM" id="MobiDB-lite"/>
    </source>
</evidence>
<dbReference type="InterPro" id="IPR036397">
    <property type="entry name" value="RNaseH_sf"/>
</dbReference>
<feature type="region of interest" description="Disordered" evidence="5">
    <location>
        <begin position="141"/>
        <end position="161"/>
    </location>
</feature>
<dbReference type="PROSITE" id="PS50994">
    <property type="entry name" value="INTEGRASE"/>
    <property type="match status" value="1"/>
</dbReference>
<dbReference type="GO" id="GO:0015074">
    <property type="term" value="P:DNA integration"/>
    <property type="evidence" value="ECO:0007669"/>
    <property type="project" value="InterPro"/>
</dbReference>
<evidence type="ECO:0000256" key="2">
    <source>
        <dbReference type="ARBA" id="ARBA00022723"/>
    </source>
</evidence>
<protein>
    <submittedName>
        <fullName evidence="7">Retrovirus-related Pol polyprotein from transposon TNT 1-94</fullName>
    </submittedName>
</protein>
<dbReference type="PANTHER" id="PTHR42648">
    <property type="entry name" value="TRANSPOSASE, PUTATIVE-RELATED"/>
    <property type="match status" value="1"/>
</dbReference>
<dbReference type="InterPro" id="IPR043502">
    <property type="entry name" value="DNA/RNA_pol_sf"/>
</dbReference>
<evidence type="ECO:0000313" key="8">
    <source>
        <dbReference type="Proteomes" id="UP000288805"/>
    </source>
</evidence>
<sequence length="1093" mass="123123">MQCPADIQHFNTMLQEDRVYTFLDGLDDKLDNIRSDVLQLKPFPIVEQAYAHVRREAVRQVVMTANNGEEAAEAVMASRSLKQGPSTADNSLSLNEKFSKSNGPSNDMKCSHCGNSKHTRDTCFKLHGYPDWWHELQAKRRRDGNGKDGGASKNAGNGTGKAAIASAESQLSLIPTTIVDLDTGMSFLGTNTTESYDGWILDSGVTDHMTYDASDFSERSSPRRTSITNANGDISLVKGAGTVMISPALSLTNTLFDILTKEIIGRGTKKGGFYYMEDFSIGQANHTRSSSDRNKANILLWHRRLGHPSFGYLKLVFPALFSGLSNLDFKCETCILAKSHRVSYPLSFNKSQMPFELIHSDVWGPSPKSTISGVRWFVIFVDDCTRMTWLYLMKNKDEVFSVFCSFHEMVKTQYSAIIRILRSDNGGEYMHRDFKNYFSHHGLIHETTCPQTPQQNGIAERKNQHILETARAILLGVHVPNHFWTDAVTTAVHLINRMPSKVLKFKTPLQALSTVISLPTALILPPRVFGCVAFVHLHKNQCTKLDPCVVQCLFLGYGLHQKGYRCYDPSNHRTYVTMDVTFLESETFYSPTTSTSTLQGAPQNKELNWLRFDWEPIVSVSNTELDVEPVVSQSIVPPPPTVSKDPSPENITEVSSLNTLSTPVLTNDAHVGYELPYRHNRGKPPDRYSPNIEDRRLKYPIANYVSTKTLPEPLKTFADALSSCQVDGTIERYKARLVAKGFTQTYGVDYQETFSPVAKLNTVRVLLSLAANLDWPLHQFDVKNAFLHGDLEEDIYMDIPSGYVANTEGNIVCKLQRTLYGLKQSPRAWFGRFSTTMKKYGFQQSNSDHTLFLKHRQGKLTTLIVYVDDMIITGDDSKEIARLQEQLASEFEMKNLGGLKYFLGIEVARSKRDFEIFEVLPGKGLRFSKNDHLRVEGYTDADWAGNIMDRKSTSGYFTFVGGNLVTWRSKKQKVVALSSAEAEFRGMAKGLCELLWLRRLLTEIGFAPDSEMKLFCDNKAAIDISHNPIQHDRTKHVEVDRHFIKQNLDAKIIQFPFVKSEDQLADILTKAVSSKIFHHSLDKLGLIDIYVPT</sequence>
<dbReference type="InterPro" id="IPR057670">
    <property type="entry name" value="SH3_retrovirus"/>
</dbReference>
<accession>A0A438GS61</accession>
<comment type="caution">
    <text evidence="7">The sequence shown here is derived from an EMBL/GenBank/DDBJ whole genome shotgun (WGS) entry which is preliminary data.</text>
</comment>
<evidence type="ECO:0000256" key="3">
    <source>
        <dbReference type="ARBA" id="ARBA00022750"/>
    </source>
</evidence>
<dbReference type="InterPro" id="IPR012337">
    <property type="entry name" value="RNaseH-like_sf"/>
</dbReference>
<dbReference type="Pfam" id="PF13976">
    <property type="entry name" value="gag_pre-integrs"/>
    <property type="match status" value="1"/>
</dbReference>
<feature type="compositionally biased region" description="Polar residues" evidence="5">
    <location>
        <begin position="80"/>
        <end position="105"/>
    </location>
</feature>
<dbReference type="Pfam" id="PF25597">
    <property type="entry name" value="SH3_retrovirus"/>
    <property type="match status" value="1"/>
</dbReference>
<feature type="region of interest" description="Disordered" evidence="5">
    <location>
        <begin position="79"/>
        <end position="108"/>
    </location>
</feature>
<keyword evidence="1" id="KW-0645">Protease</keyword>
<evidence type="ECO:0000256" key="4">
    <source>
        <dbReference type="ARBA" id="ARBA00022801"/>
    </source>
</evidence>
<reference evidence="7 8" key="1">
    <citation type="journal article" date="2018" name="PLoS Genet.">
        <title>Population sequencing reveals clonal diversity and ancestral inbreeding in the grapevine cultivar Chardonnay.</title>
        <authorList>
            <person name="Roach M.J."/>
            <person name="Johnson D.L."/>
            <person name="Bohlmann J."/>
            <person name="van Vuuren H.J."/>
            <person name="Jones S.J."/>
            <person name="Pretorius I.S."/>
            <person name="Schmidt S.A."/>
            <person name="Borneman A.R."/>
        </authorList>
    </citation>
    <scope>NUCLEOTIDE SEQUENCE [LARGE SCALE GENOMIC DNA]</scope>
    <source>
        <strain evidence="8">cv. Chardonnay</strain>
        <tissue evidence="7">Leaf</tissue>
    </source>
</reference>
<dbReference type="SUPFAM" id="SSF56672">
    <property type="entry name" value="DNA/RNA polymerases"/>
    <property type="match status" value="1"/>
</dbReference>
<dbReference type="InterPro" id="IPR025724">
    <property type="entry name" value="GAG-pre-integrase_dom"/>
</dbReference>
<dbReference type="GO" id="GO:0004190">
    <property type="term" value="F:aspartic-type endopeptidase activity"/>
    <property type="evidence" value="ECO:0007669"/>
    <property type="project" value="UniProtKB-KW"/>
</dbReference>
<dbReference type="EMBL" id="QGNW01000359">
    <property type="protein sequence ID" value="RVW75032.1"/>
    <property type="molecule type" value="Genomic_DNA"/>
</dbReference>
<dbReference type="Gene3D" id="3.30.420.10">
    <property type="entry name" value="Ribonuclease H-like superfamily/Ribonuclease H"/>
    <property type="match status" value="1"/>
</dbReference>
<dbReference type="PANTHER" id="PTHR42648:SF22">
    <property type="entry name" value="REVERSE TRANSCRIPTASE TY1_COPIA-TYPE DOMAIN-CONTAINING PROTEIN"/>
    <property type="match status" value="1"/>
</dbReference>
<keyword evidence="4" id="KW-0378">Hydrolase</keyword>
<feature type="domain" description="Integrase catalytic" evidence="6">
    <location>
        <begin position="350"/>
        <end position="516"/>
    </location>
</feature>
<gene>
    <name evidence="7" type="primary">POLX_2705</name>
    <name evidence="7" type="ORF">CK203_053649</name>
</gene>
<dbReference type="SUPFAM" id="SSF53098">
    <property type="entry name" value="Ribonuclease H-like"/>
    <property type="match status" value="1"/>
</dbReference>
<dbReference type="Proteomes" id="UP000288805">
    <property type="component" value="Unassembled WGS sequence"/>
</dbReference>
<dbReference type="InterPro" id="IPR039537">
    <property type="entry name" value="Retrotran_Ty1/copia-like"/>
</dbReference>
<dbReference type="Pfam" id="PF22936">
    <property type="entry name" value="Pol_BBD"/>
    <property type="match status" value="1"/>
</dbReference>
<dbReference type="GO" id="GO:0046872">
    <property type="term" value="F:metal ion binding"/>
    <property type="evidence" value="ECO:0007669"/>
    <property type="project" value="UniProtKB-KW"/>
</dbReference>
<name>A0A438GS61_VITVI</name>
<dbReference type="AlphaFoldDB" id="A0A438GS61"/>
<evidence type="ECO:0000256" key="1">
    <source>
        <dbReference type="ARBA" id="ARBA00022670"/>
    </source>
</evidence>
<keyword evidence="3" id="KW-0064">Aspartyl protease</keyword>
<dbReference type="Pfam" id="PF07727">
    <property type="entry name" value="RVT_2"/>
    <property type="match status" value="1"/>
</dbReference>
<evidence type="ECO:0000313" key="7">
    <source>
        <dbReference type="EMBL" id="RVW75032.1"/>
    </source>
</evidence>
<proteinExistence type="predicted"/>
<evidence type="ECO:0000259" key="6">
    <source>
        <dbReference type="PROSITE" id="PS50994"/>
    </source>
</evidence>
<dbReference type="InterPro" id="IPR013103">
    <property type="entry name" value="RVT_2"/>
</dbReference>
<dbReference type="CDD" id="cd09272">
    <property type="entry name" value="RNase_HI_RT_Ty1"/>
    <property type="match status" value="1"/>
</dbReference>
<dbReference type="GO" id="GO:0006508">
    <property type="term" value="P:proteolysis"/>
    <property type="evidence" value="ECO:0007669"/>
    <property type="project" value="UniProtKB-KW"/>
</dbReference>
<organism evidence="7 8">
    <name type="scientific">Vitis vinifera</name>
    <name type="common">Grape</name>
    <dbReference type="NCBI Taxonomy" id="29760"/>
    <lineage>
        <taxon>Eukaryota</taxon>
        <taxon>Viridiplantae</taxon>
        <taxon>Streptophyta</taxon>
        <taxon>Embryophyta</taxon>
        <taxon>Tracheophyta</taxon>
        <taxon>Spermatophyta</taxon>
        <taxon>Magnoliopsida</taxon>
        <taxon>eudicotyledons</taxon>
        <taxon>Gunneridae</taxon>
        <taxon>Pentapetalae</taxon>
        <taxon>rosids</taxon>
        <taxon>Vitales</taxon>
        <taxon>Vitaceae</taxon>
        <taxon>Viteae</taxon>
        <taxon>Vitis</taxon>
    </lineage>
</organism>
<dbReference type="Pfam" id="PF00665">
    <property type="entry name" value="rve"/>
    <property type="match status" value="1"/>
</dbReference>
<dbReference type="GO" id="GO:0003676">
    <property type="term" value="F:nucleic acid binding"/>
    <property type="evidence" value="ECO:0007669"/>
    <property type="project" value="InterPro"/>
</dbReference>
<dbReference type="InterPro" id="IPR001584">
    <property type="entry name" value="Integrase_cat-core"/>
</dbReference>